<dbReference type="AlphaFoldDB" id="A0A0G3GRG7"/>
<dbReference type="EMBL" id="CP011541">
    <property type="protein sequence ID" value="AKK03714.1"/>
    <property type="molecule type" value="Genomic_DNA"/>
</dbReference>
<evidence type="ECO:0000313" key="10">
    <source>
        <dbReference type="Proteomes" id="UP000035368"/>
    </source>
</evidence>
<dbReference type="InterPro" id="IPR001463">
    <property type="entry name" value="Na/Ala_symport"/>
</dbReference>
<dbReference type="GO" id="GO:0005886">
    <property type="term" value="C:plasma membrane"/>
    <property type="evidence" value="ECO:0007669"/>
    <property type="project" value="UniProtKB-SubCell"/>
</dbReference>
<evidence type="ECO:0000256" key="8">
    <source>
        <dbReference type="SAM" id="Phobius"/>
    </source>
</evidence>
<evidence type="ECO:0000256" key="7">
    <source>
        <dbReference type="ARBA" id="ARBA00023136"/>
    </source>
</evidence>
<comment type="subcellular location">
    <subcellularLocation>
        <location evidence="1">Cell membrane</location>
        <topology evidence="1">Multi-pass membrane protein</topology>
    </subcellularLocation>
</comment>
<sequence length="260" mass="27755">MSQSGSIDAAIQGVFGPFVDVLETVVFYAIPIGDAQVPLVILWLLCGGLFLTFWLRVRPFKDAMQTLRIIRGHMSRHDDPGEVTSFQAMATELAGTIGLGNIAGVAVAITMGGPGAALWIMIAGVLGMAVKLAEATLSQMFRRVNDDGSIAGGPMYYLTDGLASIGKPKLGKALGFIFAFCFMIAAMGAGNIFQSNQIAVHLIEASWVLFRFLYGGQLADPGVIIHIDDLCRALISEGFVEALVVPPVDPVQRRKLDLGQ</sequence>
<dbReference type="STRING" id="1050174.CEPID_09345"/>
<keyword evidence="3" id="KW-0813">Transport</keyword>
<dbReference type="Pfam" id="PF01235">
    <property type="entry name" value="Na_Ala_symp"/>
    <property type="match status" value="1"/>
</dbReference>
<feature type="transmembrane region" description="Helical" evidence="8">
    <location>
        <begin position="173"/>
        <end position="193"/>
    </location>
</feature>
<dbReference type="PANTHER" id="PTHR30330">
    <property type="entry name" value="AGSS FAMILY TRANSPORTER, SODIUM-ALANINE"/>
    <property type="match status" value="1"/>
</dbReference>
<dbReference type="OrthoDB" id="9806926at2"/>
<feature type="transmembrane region" description="Helical" evidence="8">
    <location>
        <begin position="93"/>
        <end position="110"/>
    </location>
</feature>
<keyword evidence="4" id="KW-1003">Cell membrane</keyword>
<dbReference type="Proteomes" id="UP000035368">
    <property type="component" value="Chromosome"/>
</dbReference>
<evidence type="ECO:0000256" key="3">
    <source>
        <dbReference type="ARBA" id="ARBA00022448"/>
    </source>
</evidence>
<dbReference type="GO" id="GO:0005283">
    <property type="term" value="F:amino acid:sodium symporter activity"/>
    <property type="evidence" value="ECO:0007669"/>
    <property type="project" value="InterPro"/>
</dbReference>
<feature type="transmembrane region" description="Helical" evidence="8">
    <location>
        <begin position="35"/>
        <end position="55"/>
    </location>
</feature>
<gene>
    <name evidence="9" type="ORF">CEPID_09345</name>
</gene>
<evidence type="ECO:0000313" key="9">
    <source>
        <dbReference type="EMBL" id="AKK03714.1"/>
    </source>
</evidence>
<evidence type="ECO:0000256" key="5">
    <source>
        <dbReference type="ARBA" id="ARBA00022692"/>
    </source>
</evidence>
<evidence type="ECO:0000256" key="2">
    <source>
        <dbReference type="ARBA" id="ARBA00009261"/>
    </source>
</evidence>
<comment type="similarity">
    <text evidence="2">Belongs to the alanine or glycine:cation symporter (AGCS) (TC 2.A.25) family.</text>
</comment>
<keyword evidence="10" id="KW-1185">Reference proteome</keyword>
<keyword evidence="7 8" id="KW-0472">Membrane</keyword>
<name>A0A0G3GRG7_9CORY</name>
<organism evidence="9 10">
    <name type="scientific">Corynebacterium epidermidicanis</name>
    <dbReference type="NCBI Taxonomy" id="1050174"/>
    <lineage>
        <taxon>Bacteria</taxon>
        <taxon>Bacillati</taxon>
        <taxon>Actinomycetota</taxon>
        <taxon>Actinomycetes</taxon>
        <taxon>Mycobacteriales</taxon>
        <taxon>Corynebacteriaceae</taxon>
        <taxon>Corynebacterium</taxon>
    </lineage>
</organism>
<accession>A0A0G3GRG7</accession>
<keyword evidence="6 8" id="KW-1133">Transmembrane helix</keyword>
<evidence type="ECO:0000256" key="1">
    <source>
        <dbReference type="ARBA" id="ARBA00004651"/>
    </source>
</evidence>
<keyword evidence="5 8" id="KW-0812">Transmembrane</keyword>
<dbReference type="PANTHER" id="PTHR30330:SF3">
    <property type="entry name" value="TRANSCRIPTIONAL REGULATOR, LRP FAMILY"/>
    <property type="match status" value="1"/>
</dbReference>
<dbReference type="KEGG" id="cei:CEPID_09345"/>
<evidence type="ECO:0000256" key="6">
    <source>
        <dbReference type="ARBA" id="ARBA00022989"/>
    </source>
</evidence>
<reference evidence="9 10" key="1">
    <citation type="submission" date="2015-05" db="EMBL/GenBank/DDBJ databases">
        <title>Complete genome sequence of Corynebacterium epidermidicanis DSM 45586, isolated from the skin of a dog suffering from pruritus.</title>
        <authorList>
            <person name="Ruckert C."/>
            <person name="Albersmeier A."/>
            <person name="Winkler A."/>
            <person name="Tauch A."/>
        </authorList>
    </citation>
    <scope>NUCLEOTIDE SEQUENCE [LARGE SCALE GENOMIC DNA]</scope>
    <source>
        <strain evidence="9 10">DSM 45586</strain>
    </source>
</reference>
<evidence type="ECO:0000256" key="4">
    <source>
        <dbReference type="ARBA" id="ARBA00022475"/>
    </source>
</evidence>
<protein>
    <submittedName>
        <fullName evidence="9">Sodium:alanine symporter family</fullName>
    </submittedName>
</protein>
<proteinExistence type="inferred from homology"/>